<feature type="region of interest" description="Disordered" evidence="2">
    <location>
        <begin position="408"/>
        <end position="436"/>
    </location>
</feature>
<evidence type="ECO:0000259" key="3">
    <source>
        <dbReference type="PROSITE" id="PS50157"/>
    </source>
</evidence>
<feature type="domain" description="C2H2-type" evidence="3">
    <location>
        <begin position="9"/>
        <end position="36"/>
    </location>
</feature>
<dbReference type="PANTHER" id="PTHR46869:SF1">
    <property type="entry name" value="C2H2-LIKE ZINC FINGER PROTEIN"/>
    <property type="match status" value="1"/>
</dbReference>
<dbReference type="PANTHER" id="PTHR46869">
    <property type="entry name" value="C2H2-LIKE ZINC FINGER PROTEIN"/>
    <property type="match status" value="1"/>
</dbReference>
<feature type="domain" description="C2H2-type" evidence="3">
    <location>
        <begin position="93"/>
        <end position="120"/>
    </location>
</feature>
<dbReference type="Pfam" id="PF13912">
    <property type="entry name" value="zf-C2H2_6"/>
    <property type="match status" value="3"/>
</dbReference>
<gene>
    <name evidence="4" type="ORF">LTRI10_LOCUS7713</name>
</gene>
<feature type="compositionally biased region" description="Basic and acidic residues" evidence="2">
    <location>
        <begin position="353"/>
        <end position="363"/>
    </location>
</feature>
<keyword evidence="1" id="KW-0863">Zinc-finger</keyword>
<evidence type="ECO:0000313" key="4">
    <source>
        <dbReference type="EMBL" id="CAL1360267.1"/>
    </source>
</evidence>
<feature type="compositionally biased region" description="Low complexity" evidence="2">
    <location>
        <begin position="166"/>
        <end position="186"/>
    </location>
</feature>
<dbReference type="PROSITE" id="PS50157">
    <property type="entry name" value="ZINC_FINGER_C2H2_2"/>
    <property type="match status" value="3"/>
</dbReference>
<evidence type="ECO:0000313" key="5">
    <source>
        <dbReference type="Proteomes" id="UP001497516"/>
    </source>
</evidence>
<feature type="region of interest" description="Disordered" evidence="2">
    <location>
        <begin position="353"/>
        <end position="383"/>
    </location>
</feature>
<organism evidence="4 5">
    <name type="scientific">Linum trigynum</name>
    <dbReference type="NCBI Taxonomy" id="586398"/>
    <lineage>
        <taxon>Eukaryota</taxon>
        <taxon>Viridiplantae</taxon>
        <taxon>Streptophyta</taxon>
        <taxon>Embryophyta</taxon>
        <taxon>Tracheophyta</taxon>
        <taxon>Spermatophyta</taxon>
        <taxon>Magnoliopsida</taxon>
        <taxon>eudicotyledons</taxon>
        <taxon>Gunneridae</taxon>
        <taxon>Pentapetalae</taxon>
        <taxon>rosids</taxon>
        <taxon>fabids</taxon>
        <taxon>Malpighiales</taxon>
        <taxon>Linaceae</taxon>
        <taxon>Linum</taxon>
    </lineage>
</organism>
<evidence type="ECO:0000256" key="2">
    <source>
        <dbReference type="SAM" id="MobiDB-lite"/>
    </source>
</evidence>
<dbReference type="InterPro" id="IPR013087">
    <property type="entry name" value="Znf_C2H2_type"/>
</dbReference>
<feature type="compositionally biased region" description="Low complexity" evidence="2">
    <location>
        <begin position="254"/>
        <end position="263"/>
    </location>
</feature>
<dbReference type="SUPFAM" id="SSF57667">
    <property type="entry name" value="beta-beta-alpha zinc fingers"/>
    <property type="match status" value="2"/>
</dbReference>
<dbReference type="PROSITE" id="PS00028">
    <property type="entry name" value="ZINC_FINGER_C2H2_1"/>
    <property type="match status" value="3"/>
</dbReference>
<sequence length="516" mass="56414">MEPNQKKKFICKFCNKRYPCGKSLGGHIRIHQNSNYSTDDFDDEAAKLNMNNAKKDSSTDAAGYILRENPKKTRKFETDVNNPAAAGLSLQDKICKECGKGFQSLKALCGHMACHSRNYNYDDQSDTSDKLKDFVMDDQSDTETSAPSKRRRSKRMMRYKNVGLYNSSSTNTSSPVVATAAAAPPSRNDSGSFSSLASDLEQEQEDVARCLMMLSKDSSLKGCLSYVGDSSDNNSVVLEAKSSCLTKMRMRVKNNNNNNNSSSCYEEDDDAGGDGDNSFLEMKIARKKKQHQQRQVVISSENDDAGGGGDGGYDSANSDSDYFNYGPKKVVEPEVVSFHGSTARFARVEMRSGFEESNNDAKRKGSTKIAAAASGAMGAQQQRRSNIHYKRGRDENLYESGENNLETENVASSKKAIKSSNGGGGKNPQGKTSKFLSSSAAAAKKVKTHECPFCSKVFRSGQALGGHKRSHFVGAADDATVVIKQQVGLIDLNLPAPVEEEQHHHQQEAQNGFVTW</sequence>
<dbReference type="Gene3D" id="3.30.160.60">
    <property type="entry name" value="Classic Zinc Finger"/>
    <property type="match status" value="1"/>
</dbReference>
<protein>
    <recommendedName>
        <fullName evidence="3">C2H2-type domain-containing protein</fullName>
    </recommendedName>
</protein>
<dbReference type="Proteomes" id="UP001497516">
    <property type="component" value="Chromosome 10"/>
</dbReference>
<dbReference type="AlphaFoldDB" id="A0AAV2CUM6"/>
<feature type="region of interest" description="Disordered" evidence="2">
    <location>
        <begin position="164"/>
        <end position="195"/>
    </location>
</feature>
<name>A0AAV2CUM6_9ROSI</name>
<feature type="region of interest" description="Disordered" evidence="2">
    <location>
        <begin position="253"/>
        <end position="320"/>
    </location>
</feature>
<dbReference type="SMART" id="SM00355">
    <property type="entry name" value="ZnF_C2H2"/>
    <property type="match status" value="3"/>
</dbReference>
<dbReference type="GO" id="GO:0008270">
    <property type="term" value="F:zinc ion binding"/>
    <property type="evidence" value="ECO:0007669"/>
    <property type="project" value="UniProtKB-KW"/>
</dbReference>
<keyword evidence="1" id="KW-0862">Zinc</keyword>
<feature type="domain" description="C2H2-type" evidence="3">
    <location>
        <begin position="449"/>
        <end position="471"/>
    </location>
</feature>
<dbReference type="EMBL" id="OZ034814">
    <property type="protein sequence ID" value="CAL1360267.1"/>
    <property type="molecule type" value="Genomic_DNA"/>
</dbReference>
<accession>A0AAV2CUM6</accession>
<reference evidence="4 5" key="1">
    <citation type="submission" date="2024-04" db="EMBL/GenBank/DDBJ databases">
        <authorList>
            <person name="Fracassetti M."/>
        </authorList>
    </citation>
    <scope>NUCLEOTIDE SEQUENCE [LARGE SCALE GENOMIC DNA]</scope>
</reference>
<dbReference type="InterPro" id="IPR036236">
    <property type="entry name" value="Znf_C2H2_sf"/>
</dbReference>
<keyword evidence="5" id="KW-1185">Reference proteome</keyword>
<feature type="compositionally biased region" description="Low complexity" evidence="2">
    <location>
        <begin position="370"/>
        <end position="382"/>
    </location>
</feature>
<proteinExistence type="predicted"/>
<keyword evidence="1" id="KW-0479">Metal-binding</keyword>
<evidence type="ECO:0000256" key="1">
    <source>
        <dbReference type="PROSITE-ProRule" id="PRU00042"/>
    </source>
</evidence>